<evidence type="ECO:0000256" key="1">
    <source>
        <dbReference type="SAM" id="MobiDB-lite"/>
    </source>
</evidence>
<organism evidence="2 3">
    <name type="scientific">Spodoptera litura</name>
    <name type="common">Asian cotton leafworm</name>
    <dbReference type="NCBI Taxonomy" id="69820"/>
    <lineage>
        <taxon>Eukaryota</taxon>
        <taxon>Metazoa</taxon>
        <taxon>Ecdysozoa</taxon>
        <taxon>Arthropoda</taxon>
        <taxon>Hexapoda</taxon>
        <taxon>Insecta</taxon>
        <taxon>Pterygota</taxon>
        <taxon>Neoptera</taxon>
        <taxon>Endopterygota</taxon>
        <taxon>Lepidoptera</taxon>
        <taxon>Glossata</taxon>
        <taxon>Ditrysia</taxon>
        <taxon>Noctuoidea</taxon>
        <taxon>Noctuidae</taxon>
        <taxon>Amphipyrinae</taxon>
        <taxon>Spodoptera</taxon>
    </lineage>
</organism>
<dbReference type="OrthoDB" id="10020990at2759"/>
<feature type="compositionally biased region" description="Acidic residues" evidence="1">
    <location>
        <begin position="216"/>
        <end position="228"/>
    </location>
</feature>
<feature type="compositionally biased region" description="Polar residues" evidence="1">
    <location>
        <begin position="344"/>
        <end position="362"/>
    </location>
</feature>
<evidence type="ECO:0000313" key="3">
    <source>
        <dbReference type="RefSeq" id="XP_022822883.1"/>
    </source>
</evidence>
<feature type="compositionally biased region" description="Polar residues" evidence="1">
    <location>
        <begin position="177"/>
        <end position="193"/>
    </location>
</feature>
<gene>
    <name evidence="3" type="primary">LOC111353906</name>
</gene>
<feature type="region of interest" description="Disordered" evidence="1">
    <location>
        <begin position="265"/>
        <end position="289"/>
    </location>
</feature>
<dbReference type="Proteomes" id="UP000301870">
    <property type="component" value="Chromosome 17"/>
</dbReference>
<dbReference type="AlphaFoldDB" id="A0A9J7IPL7"/>
<feature type="region of interest" description="Disordered" evidence="1">
    <location>
        <begin position="340"/>
        <end position="362"/>
    </location>
</feature>
<feature type="region of interest" description="Disordered" evidence="1">
    <location>
        <begin position="173"/>
        <end position="207"/>
    </location>
</feature>
<feature type="region of interest" description="Disordered" evidence="1">
    <location>
        <begin position="216"/>
        <end position="235"/>
    </location>
</feature>
<name>A0A9J7IPL7_SPOLT</name>
<dbReference type="GeneID" id="111353906"/>
<dbReference type="KEGG" id="sliu:111353906"/>
<proteinExistence type="predicted"/>
<keyword evidence="2" id="KW-1185">Reference proteome</keyword>
<protein>
    <submittedName>
        <fullName evidence="3">Uncharacterized protein LOC111353906</fullName>
    </submittedName>
</protein>
<feature type="compositionally biased region" description="Basic residues" evidence="1">
    <location>
        <begin position="274"/>
        <end position="286"/>
    </location>
</feature>
<evidence type="ECO:0000313" key="2">
    <source>
        <dbReference type="Proteomes" id="UP000301870"/>
    </source>
</evidence>
<accession>A0A9J7IPL7</accession>
<feature type="compositionally biased region" description="Acidic residues" evidence="1">
    <location>
        <begin position="196"/>
        <end position="207"/>
    </location>
</feature>
<sequence>MEEPEDISNMDAEPFNMEACRICLATDVRMYSLSDPYLARCIKEIGLNDESPQWLPKFICYECRPTLIKCNKLIENSKVVQDILSGLHSNSQVITKERIQEQHGLYINLQSSLKWSFLQEHLYITHDDAHSASNDNTTSSKVKVPLRRVRHDSSQISLNEILAQCVPMRLVSPIIDSGSTSPPDESQDGQTLSGEIADDKENDEAAFEDEVSFEEIYSDEETTADDPNPDSNADDLMYFDVNTKARRSKSFVADQSPPMYAKKRMALSDIQIPKSRKKKKKKHKSRKEKEDDDCVKRTFRIEVVKTRDRTEKKYTCKYCTKTYCYGYEAKDHYLLGCPQRHSPRSSTASSGVKTWQEWTGSS</sequence>
<reference evidence="3" key="1">
    <citation type="submission" date="2025-08" db="UniProtKB">
        <authorList>
            <consortium name="RefSeq"/>
        </authorList>
    </citation>
    <scope>IDENTIFICATION</scope>
    <source>
        <strain evidence="3">Ishihara</strain>
        <tissue evidence="3">Whole body</tissue>
    </source>
</reference>
<dbReference type="RefSeq" id="XP_022822883.1">
    <property type="nucleotide sequence ID" value="XM_022967115.1"/>
</dbReference>